<feature type="region of interest" description="Disordered" evidence="3">
    <location>
        <begin position="1"/>
        <end position="118"/>
    </location>
</feature>
<dbReference type="GO" id="GO:0006950">
    <property type="term" value="P:response to stress"/>
    <property type="evidence" value="ECO:0007669"/>
    <property type="project" value="UniProtKB-ARBA"/>
</dbReference>
<feature type="compositionally biased region" description="Low complexity" evidence="3">
    <location>
        <begin position="25"/>
        <end position="42"/>
    </location>
</feature>
<dbReference type="PANTHER" id="PTHR33172">
    <property type="entry name" value="OS08G0516900 PROTEIN"/>
    <property type="match status" value="1"/>
</dbReference>
<sequence length="269" mass="28912">MEVLVGPTFGIEVSPSTPPAKHHQVAAAAAAPTTPAQKPAAPCLFVAEEEDGGSEGSPISSRDGSGVGFGLGLVKAAEDSSESSSSIGAPDDSDEDEEDDGTVVTSSSKDAMGSLDSLEEALPIKRGLSNHFSGKSKSFGNLADVTTSVNRVKDLEKPENPFNKRRRLLIANKLSRKSFYSWSNPKSMPLLTLKEDDDVDGYGDRDDDDEDDDRSPSSSSSSVTQEQGVLLQERHSRVPKLYQRRFGATFKSQSCFSLADLQEEEECYQ</sequence>
<evidence type="ECO:0000256" key="1">
    <source>
        <dbReference type="ARBA" id="ARBA00004123"/>
    </source>
</evidence>
<evidence type="ECO:0000313" key="4">
    <source>
        <dbReference type="EMBL" id="KAJ4834765.1"/>
    </source>
</evidence>
<organism evidence="4 5">
    <name type="scientific">Turnera subulata</name>
    <dbReference type="NCBI Taxonomy" id="218843"/>
    <lineage>
        <taxon>Eukaryota</taxon>
        <taxon>Viridiplantae</taxon>
        <taxon>Streptophyta</taxon>
        <taxon>Embryophyta</taxon>
        <taxon>Tracheophyta</taxon>
        <taxon>Spermatophyta</taxon>
        <taxon>Magnoliopsida</taxon>
        <taxon>eudicotyledons</taxon>
        <taxon>Gunneridae</taxon>
        <taxon>Pentapetalae</taxon>
        <taxon>rosids</taxon>
        <taxon>fabids</taxon>
        <taxon>Malpighiales</taxon>
        <taxon>Passifloraceae</taxon>
        <taxon>Turnera</taxon>
    </lineage>
</organism>
<evidence type="ECO:0000256" key="2">
    <source>
        <dbReference type="ARBA" id="ARBA00023242"/>
    </source>
</evidence>
<dbReference type="PANTHER" id="PTHR33172:SF91">
    <property type="entry name" value="PROTEIN OXIDATIVE STRESS 3 LIKE 5"/>
    <property type="match status" value="1"/>
</dbReference>
<name>A0A9Q0JBI5_9ROSI</name>
<keyword evidence="5" id="KW-1185">Reference proteome</keyword>
<dbReference type="GO" id="GO:0005634">
    <property type="term" value="C:nucleus"/>
    <property type="evidence" value="ECO:0007669"/>
    <property type="project" value="UniProtKB-SubCell"/>
</dbReference>
<feature type="region of interest" description="Disordered" evidence="3">
    <location>
        <begin position="190"/>
        <end position="236"/>
    </location>
</feature>
<keyword evidence="2" id="KW-0539">Nucleus</keyword>
<gene>
    <name evidence="4" type="ORF">Tsubulata_020005</name>
</gene>
<dbReference type="OrthoDB" id="696276at2759"/>
<feature type="compositionally biased region" description="Acidic residues" evidence="3">
    <location>
        <begin position="91"/>
        <end position="101"/>
    </location>
</feature>
<evidence type="ECO:0000313" key="5">
    <source>
        <dbReference type="Proteomes" id="UP001141552"/>
    </source>
</evidence>
<comment type="caution">
    <text evidence="4">The sequence shown here is derived from an EMBL/GenBank/DDBJ whole genome shotgun (WGS) entry which is preliminary data.</text>
</comment>
<dbReference type="AlphaFoldDB" id="A0A9Q0JBI5"/>
<dbReference type="InterPro" id="IPR051992">
    <property type="entry name" value="OxStress_Response_Reg"/>
</dbReference>
<reference evidence="4" key="1">
    <citation type="submission" date="2022-02" db="EMBL/GenBank/DDBJ databases">
        <authorList>
            <person name="Henning P.M."/>
            <person name="McCubbin A.G."/>
            <person name="Shore J.S."/>
        </authorList>
    </citation>
    <scope>NUCLEOTIDE SEQUENCE</scope>
    <source>
        <strain evidence="4">F60SS</strain>
        <tissue evidence="4">Leaves</tissue>
    </source>
</reference>
<accession>A0A9Q0JBI5</accession>
<dbReference type="Proteomes" id="UP001141552">
    <property type="component" value="Unassembled WGS sequence"/>
</dbReference>
<comment type="subcellular location">
    <subcellularLocation>
        <location evidence="1">Nucleus</location>
    </subcellularLocation>
</comment>
<feature type="compositionally biased region" description="Acidic residues" evidence="3">
    <location>
        <begin position="195"/>
        <end position="213"/>
    </location>
</feature>
<proteinExistence type="predicted"/>
<evidence type="ECO:0000256" key="3">
    <source>
        <dbReference type="SAM" id="MobiDB-lite"/>
    </source>
</evidence>
<protein>
    <submittedName>
        <fullName evidence="4">Uncharacterized protein</fullName>
    </submittedName>
</protein>
<reference evidence="4" key="2">
    <citation type="journal article" date="2023" name="Plants (Basel)">
        <title>Annotation of the Turnera subulata (Passifloraceae) Draft Genome Reveals the S-Locus Evolved after the Divergence of Turneroideae from Passifloroideae in a Stepwise Manner.</title>
        <authorList>
            <person name="Henning P.M."/>
            <person name="Roalson E.H."/>
            <person name="Mir W."/>
            <person name="McCubbin A.G."/>
            <person name="Shore J.S."/>
        </authorList>
    </citation>
    <scope>NUCLEOTIDE SEQUENCE</scope>
    <source>
        <strain evidence="4">F60SS</strain>
    </source>
</reference>
<dbReference type="EMBL" id="JAKUCV010004626">
    <property type="protein sequence ID" value="KAJ4834765.1"/>
    <property type="molecule type" value="Genomic_DNA"/>
</dbReference>